<gene>
    <name evidence="1" type="ORF">BXZ70DRAFT_857867</name>
</gene>
<dbReference type="OrthoDB" id="3235114at2759"/>
<evidence type="ECO:0000313" key="1">
    <source>
        <dbReference type="EMBL" id="KAH8096966.1"/>
    </source>
</evidence>
<name>A0A8K0ULU9_9AGAR</name>
<keyword evidence="2" id="KW-1185">Reference proteome</keyword>
<dbReference type="AlphaFoldDB" id="A0A8K0ULU9"/>
<sequence>FRCLDCIPRRLLCATCARDSHTSSPFHRMEEWANTHFQPAPKWQLTAGLELWIGHNGKRC</sequence>
<dbReference type="Proteomes" id="UP000813824">
    <property type="component" value="Unassembled WGS sequence"/>
</dbReference>
<comment type="caution">
    <text evidence="1">The sequence shown here is derived from an EMBL/GenBank/DDBJ whole genome shotgun (WGS) entry which is preliminary data.</text>
</comment>
<reference evidence="1" key="1">
    <citation type="journal article" date="2021" name="New Phytol.">
        <title>Evolutionary innovations through gain and loss of genes in the ectomycorrhizal Boletales.</title>
        <authorList>
            <person name="Wu G."/>
            <person name="Miyauchi S."/>
            <person name="Morin E."/>
            <person name="Kuo A."/>
            <person name="Drula E."/>
            <person name="Varga T."/>
            <person name="Kohler A."/>
            <person name="Feng B."/>
            <person name="Cao Y."/>
            <person name="Lipzen A."/>
            <person name="Daum C."/>
            <person name="Hundley H."/>
            <person name="Pangilinan J."/>
            <person name="Johnson J."/>
            <person name="Barry K."/>
            <person name="LaButti K."/>
            <person name="Ng V."/>
            <person name="Ahrendt S."/>
            <person name="Min B."/>
            <person name="Choi I.G."/>
            <person name="Park H."/>
            <person name="Plett J.M."/>
            <person name="Magnuson J."/>
            <person name="Spatafora J.W."/>
            <person name="Nagy L.G."/>
            <person name="Henrissat B."/>
            <person name="Grigoriev I.V."/>
            <person name="Yang Z.L."/>
            <person name="Xu J."/>
            <person name="Martin F.M."/>
        </authorList>
    </citation>
    <scope>NUCLEOTIDE SEQUENCE</scope>
    <source>
        <strain evidence="1">KKN 215</strain>
    </source>
</reference>
<feature type="non-terminal residue" evidence="1">
    <location>
        <position position="60"/>
    </location>
</feature>
<accession>A0A8K0ULU9</accession>
<evidence type="ECO:0000313" key="2">
    <source>
        <dbReference type="Proteomes" id="UP000813824"/>
    </source>
</evidence>
<dbReference type="EMBL" id="JAEVFJ010000021">
    <property type="protein sequence ID" value="KAH8096966.1"/>
    <property type="molecule type" value="Genomic_DNA"/>
</dbReference>
<proteinExistence type="predicted"/>
<organism evidence="1 2">
    <name type="scientific">Cristinia sonorae</name>
    <dbReference type="NCBI Taxonomy" id="1940300"/>
    <lineage>
        <taxon>Eukaryota</taxon>
        <taxon>Fungi</taxon>
        <taxon>Dikarya</taxon>
        <taxon>Basidiomycota</taxon>
        <taxon>Agaricomycotina</taxon>
        <taxon>Agaricomycetes</taxon>
        <taxon>Agaricomycetidae</taxon>
        <taxon>Agaricales</taxon>
        <taxon>Pleurotineae</taxon>
        <taxon>Stephanosporaceae</taxon>
        <taxon>Cristinia</taxon>
    </lineage>
</organism>
<protein>
    <submittedName>
        <fullName evidence="1">Uncharacterized protein</fullName>
    </submittedName>
</protein>
<feature type="non-terminal residue" evidence="1">
    <location>
        <position position="1"/>
    </location>
</feature>